<evidence type="ECO:0000313" key="2">
    <source>
        <dbReference type="Proteomes" id="UP000886501"/>
    </source>
</evidence>
<gene>
    <name evidence="1" type="ORF">BDM02DRAFT_3134721</name>
</gene>
<reference evidence="1" key="2">
    <citation type="journal article" date="2020" name="Nat. Commun.">
        <title>Large-scale genome sequencing of mycorrhizal fungi provides insights into the early evolution of symbiotic traits.</title>
        <authorList>
            <person name="Miyauchi S."/>
            <person name="Kiss E."/>
            <person name="Kuo A."/>
            <person name="Drula E."/>
            <person name="Kohler A."/>
            <person name="Sanchez-Garcia M."/>
            <person name="Morin E."/>
            <person name="Andreopoulos B."/>
            <person name="Barry K.W."/>
            <person name="Bonito G."/>
            <person name="Buee M."/>
            <person name="Carver A."/>
            <person name="Chen C."/>
            <person name="Cichocki N."/>
            <person name="Clum A."/>
            <person name="Culley D."/>
            <person name="Crous P.W."/>
            <person name="Fauchery L."/>
            <person name="Girlanda M."/>
            <person name="Hayes R.D."/>
            <person name="Keri Z."/>
            <person name="LaButti K."/>
            <person name="Lipzen A."/>
            <person name="Lombard V."/>
            <person name="Magnuson J."/>
            <person name="Maillard F."/>
            <person name="Murat C."/>
            <person name="Nolan M."/>
            <person name="Ohm R.A."/>
            <person name="Pangilinan J."/>
            <person name="Pereira M.F."/>
            <person name="Perotto S."/>
            <person name="Peter M."/>
            <person name="Pfister S."/>
            <person name="Riley R."/>
            <person name="Sitrit Y."/>
            <person name="Stielow J.B."/>
            <person name="Szollosi G."/>
            <person name="Zifcakova L."/>
            <person name="Stursova M."/>
            <person name="Spatafora J.W."/>
            <person name="Tedersoo L."/>
            <person name="Vaario L.M."/>
            <person name="Yamada A."/>
            <person name="Yan M."/>
            <person name="Wang P."/>
            <person name="Xu J."/>
            <person name="Bruns T."/>
            <person name="Baldrian P."/>
            <person name="Vilgalys R."/>
            <person name="Dunand C."/>
            <person name="Henrissat B."/>
            <person name="Grigoriev I.V."/>
            <person name="Hibbett D."/>
            <person name="Nagy L.G."/>
            <person name="Martin F.M."/>
        </authorList>
    </citation>
    <scope>NUCLEOTIDE SEQUENCE</scope>
    <source>
        <strain evidence="1">P2</strain>
    </source>
</reference>
<keyword evidence="2" id="KW-1185">Reference proteome</keyword>
<sequence length="514" mass="57522">MEWSPSSWRSKPAAQNVKYADEDHLRRVLSKIATLPPLVAPSEASFQSQNLTGTGLERFWQIERLRYQLSQVQENKAFLLHAGDCAESFDACTHENITAKIGLILSFSLILIWGSRTPVVRIGRIAGQYAKPRSSPTEKIGDRVVPSFRGDNVNGLDPEDRTPNPDRLLSAYFHSTTTLNYIRAILSSGFASLSHPRDWSLSHVRSAALKKEFEDIVASLSDALDFSRTIGIETGSESAIGYERGGGLGAFGAVDLYTSHEGLMLDYEEALTRKLRNPLLQSEESQSYYNTSAHFLWIGDRTRQITGAHIEYFRGIRNPIGMKVGPSMESEELVRVLDVLNPDRESGRVTLITRYGAGKIEKYLASHITAVKQSEHPVIWVCDPMHGNTVTSSLGLKTRQFRDIVEELTLCLRIHEQCNSRLGGVSLEFTGELNEEGFSVTECLGGSMELSEDELGLRYQSFCDPRLNFEQSLDVAFLVSKYLKERRTGKTRSPDEFSALGNKNVVYDTLRAQR</sequence>
<organism evidence="1 2">
    <name type="scientific">Thelephora ganbajun</name>
    <name type="common">Ganba fungus</name>
    <dbReference type="NCBI Taxonomy" id="370292"/>
    <lineage>
        <taxon>Eukaryota</taxon>
        <taxon>Fungi</taxon>
        <taxon>Dikarya</taxon>
        <taxon>Basidiomycota</taxon>
        <taxon>Agaricomycotina</taxon>
        <taxon>Agaricomycetes</taxon>
        <taxon>Thelephorales</taxon>
        <taxon>Thelephoraceae</taxon>
        <taxon>Thelephora</taxon>
    </lineage>
</organism>
<name>A0ACB6ZXB6_THEGA</name>
<comment type="caution">
    <text evidence="1">The sequence shown here is derived from an EMBL/GenBank/DDBJ whole genome shotgun (WGS) entry which is preliminary data.</text>
</comment>
<reference evidence="1" key="1">
    <citation type="submission" date="2019-10" db="EMBL/GenBank/DDBJ databases">
        <authorList>
            <consortium name="DOE Joint Genome Institute"/>
            <person name="Kuo A."/>
            <person name="Miyauchi S."/>
            <person name="Kiss E."/>
            <person name="Drula E."/>
            <person name="Kohler A."/>
            <person name="Sanchez-Garcia M."/>
            <person name="Andreopoulos B."/>
            <person name="Barry K.W."/>
            <person name="Bonito G."/>
            <person name="Buee M."/>
            <person name="Carver A."/>
            <person name="Chen C."/>
            <person name="Cichocki N."/>
            <person name="Clum A."/>
            <person name="Culley D."/>
            <person name="Crous P.W."/>
            <person name="Fauchery L."/>
            <person name="Girlanda M."/>
            <person name="Hayes R."/>
            <person name="Keri Z."/>
            <person name="Labutti K."/>
            <person name="Lipzen A."/>
            <person name="Lombard V."/>
            <person name="Magnuson J."/>
            <person name="Maillard F."/>
            <person name="Morin E."/>
            <person name="Murat C."/>
            <person name="Nolan M."/>
            <person name="Ohm R."/>
            <person name="Pangilinan J."/>
            <person name="Pereira M."/>
            <person name="Perotto S."/>
            <person name="Peter M."/>
            <person name="Riley R."/>
            <person name="Sitrit Y."/>
            <person name="Stielow B."/>
            <person name="Szollosi G."/>
            <person name="Zifcakova L."/>
            <person name="Stursova M."/>
            <person name="Spatafora J.W."/>
            <person name="Tedersoo L."/>
            <person name="Vaario L.-M."/>
            <person name="Yamada A."/>
            <person name="Yan M."/>
            <person name="Wang P."/>
            <person name="Xu J."/>
            <person name="Bruns T."/>
            <person name="Baldrian P."/>
            <person name="Vilgalys R."/>
            <person name="Henrissat B."/>
            <person name="Grigoriev I.V."/>
            <person name="Hibbett D."/>
            <person name="Nagy L.G."/>
            <person name="Martin F.M."/>
        </authorList>
    </citation>
    <scope>NUCLEOTIDE SEQUENCE</scope>
    <source>
        <strain evidence="1">P2</strain>
    </source>
</reference>
<accession>A0ACB6ZXB6</accession>
<protein>
    <submittedName>
        <fullName evidence="1">DAHP synthetase</fullName>
    </submittedName>
</protein>
<dbReference type="Proteomes" id="UP000886501">
    <property type="component" value="Unassembled WGS sequence"/>
</dbReference>
<evidence type="ECO:0000313" key="1">
    <source>
        <dbReference type="EMBL" id="KAF9654033.1"/>
    </source>
</evidence>
<proteinExistence type="predicted"/>
<dbReference type="EMBL" id="MU117962">
    <property type="protein sequence ID" value="KAF9654033.1"/>
    <property type="molecule type" value="Genomic_DNA"/>
</dbReference>